<organism evidence="2">
    <name type="scientific">Lactobacillus acidophilus (strain ATCC 700396 / NCK56 / N2 / NCFM)</name>
    <dbReference type="NCBI Taxonomy" id="272621"/>
    <lineage>
        <taxon>Bacteria</taxon>
        <taxon>Bacillati</taxon>
        <taxon>Bacillota</taxon>
        <taxon>Bacilli</taxon>
        <taxon>Lactobacillales</taxon>
        <taxon>Lactobacillaceae</taxon>
        <taxon>Lactobacillus</taxon>
    </lineage>
</organism>
<evidence type="ECO:0000313" key="2">
    <source>
        <dbReference type="Proteomes" id="UP000006381"/>
    </source>
</evidence>
<evidence type="ECO:0000313" key="1">
    <source>
        <dbReference type="EMBL" id="AAV43244.1"/>
    </source>
</evidence>
<gene>
    <name evidence="1" type="ordered locus">LBA1419</name>
</gene>
<proteinExistence type="predicted"/>
<dbReference type="BioCyc" id="LACI272621:G1G49-1393-MONOMER"/>
<dbReference type="EMBL" id="CP000033">
    <property type="protein sequence ID" value="AAV43244.1"/>
    <property type="molecule type" value="Genomic_DNA"/>
</dbReference>
<dbReference type="AlphaFoldDB" id="Q5FJ80"/>
<dbReference type="Proteomes" id="UP000006381">
    <property type="component" value="Chromosome"/>
</dbReference>
<accession>Q5FJ80</accession>
<reference evidence="1 2" key="1">
    <citation type="journal article" date="2005" name="Proc. Natl. Acad. Sci. U.S.A.">
        <title>Complete genome sequence of the probiotic lactic acid bacterium Lactobacillus acidophilus NCFM.</title>
        <authorList>
            <person name="Altermann E."/>
            <person name="Russell W.M."/>
            <person name="Azcarate-Peril M.A."/>
            <person name="Barrangou R."/>
            <person name="Buck B.L."/>
            <person name="McAuliffe O."/>
            <person name="Souther N."/>
            <person name="Dobson A."/>
            <person name="Duong T."/>
            <person name="Callanan M."/>
            <person name="Lick S."/>
            <person name="Hamrick A."/>
            <person name="Cano R."/>
            <person name="Klaenhammer T.R."/>
        </authorList>
    </citation>
    <scope>NUCLEOTIDE SEQUENCE [LARGE SCALE GENOMIC DNA]</scope>
    <source>
        <strain evidence="2">ATCC 700396 / NCK56 / N2 / NCFM</strain>
    </source>
</reference>
<keyword evidence="2" id="KW-1185">Reference proteome</keyword>
<dbReference type="PATRIC" id="fig|272621.13.peg.1344"/>
<dbReference type="KEGG" id="lac:LBA1419"/>
<sequence length="48" mass="5367">MVKNGTVSRNGTQYEQLASEYLIPAAPLLDEAATQAHNLYNRALYDVR</sequence>
<dbReference type="STRING" id="272621.LBA1419"/>
<protein>
    <submittedName>
        <fullName evidence="1">Uncharacterized protein</fullName>
    </submittedName>
</protein>
<name>Q5FJ80_LACAC</name>
<dbReference type="HOGENOM" id="CLU_3154014_0_0_9"/>